<dbReference type="Pfam" id="PF01266">
    <property type="entry name" value="DAO"/>
    <property type="match status" value="1"/>
</dbReference>
<dbReference type="Gene3D" id="3.50.50.60">
    <property type="entry name" value="FAD/NAD(P)-binding domain"/>
    <property type="match status" value="1"/>
</dbReference>
<keyword evidence="3" id="KW-0274">FAD</keyword>
<dbReference type="EMBL" id="BMAO01029047">
    <property type="protein sequence ID" value="GFR29045.1"/>
    <property type="molecule type" value="Genomic_DNA"/>
</dbReference>
<dbReference type="OrthoDB" id="498204at2759"/>
<evidence type="ECO:0000259" key="9">
    <source>
        <dbReference type="Pfam" id="PF01266"/>
    </source>
</evidence>
<gene>
    <name evidence="10" type="primary">v1g172254</name>
    <name evidence="10" type="ORF">TNCT_229181</name>
</gene>
<accession>A0A8X6HV28</accession>
<dbReference type="InterPro" id="IPR036188">
    <property type="entry name" value="FAD/NAD-bd_sf"/>
</dbReference>
<dbReference type="PANTHER" id="PTHR43104">
    <property type="entry name" value="L-2-HYDROXYGLUTARATE DEHYDROGENASE, MITOCHONDRIAL"/>
    <property type="match status" value="1"/>
</dbReference>
<protein>
    <recommendedName>
        <fullName evidence="8">L-2-hydroxyglutarate dehydrogenase, mitochondrial</fullName>
        <ecNumber evidence="7">1.1.99.2</ecNumber>
    </recommendedName>
</protein>
<evidence type="ECO:0000256" key="6">
    <source>
        <dbReference type="ARBA" id="ARBA00037941"/>
    </source>
</evidence>
<keyword evidence="2" id="KW-0285">Flavoprotein</keyword>
<dbReference type="Gene3D" id="3.30.9.10">
    <property type="entry name" value="D-Amino Acid Oxidase, subunit A, domain 2"/>
    <property type="match status" value="1"/>
</dbReference>
<evidence type="ECO:0000313" key="10">
    <source>
        <dbReference type="EMBL" id="GFR29045.1"/>
    </source>
</evidence>
<evidence type="ECO:0000256" key="1">
    <source>
        <dbReference type="ARBA" id="ARBA00001974"/>
    </source>
</evidence>
<sequence>MQRFAYDIVVVGGGIIGTSTARELLIRNPALKLAIVEKEGSIAAHQSGHNSGVIHSGIYYTPGSLKAQLCVEGLDLAYKYCSEKNIPHKKCGKLIVAVKNGELERLDALYKRAIENGVKDISLINKDEIKQIEPSIHGLKAIWSPNTGIVDWAEVTKSYVDDCREKGADVYLNFPVKGFQRISESPKGSVVVNGPTSNLLCKYIVTCGGLHSDKLALLTGCSLNPRIIPFRGDYLVLKPDKAHLVKTNIYPVPYPNLPFLGVHITPRIDGSVWLGPNAVLASHKEGYRGTNFKLTEAMKFFEYRGLRKLAAKHFMYGLTEMYRGINISAQVQVLQQYMPSLSSSWVERGPSGVRAQALDEDGNLVDDFIFDSGVGEFEGKILHVRNAPSPGATSSLAIAKMIVDQMEQEFHIKDL</sequence>
<dbReference type="GO" id="GO:0047545">
    <property type="term" value="F:(S)-2-hydroxyglutarate dehydrogenase activity"/>
    <property type="evidence" value="ECO:0007669"/>
    <property type="project" value="UniProtKB-EC"/>
</dbReference>
<dbReference type="SUPFAM" id="SSF51905">
    <property type="entry name" value="FAD/NAD(P)-binding domain"/>
    <property type="match status" value="1"/>
</dbReference>
<dbReference type="InterPro" id="IPR006076">
    <property type="entry name" value="FAD-dep_OxRdtase"/>
</dbReference>
<evidence type="ECO:0000256" key="7">
    <source>
        <dbReference type="ARBA" id="ARBA00038878"/>
    </source>
</evidence>
<dbReference type="NCBIfam" id="NF008726">
    <property type="entry name" value="PRK11728.1"/>
    <property type="match status" value="1"/>
</dbReference>
<keyword evidence="11" id="KW-1185">Reference proteome</keyword>
<evidence type="ECO:0000256" key="5">
    <source>
        <dbReference type="ARBA" id="ARBA00036066"/>
    </source>
</evidence>
<feature type="domain" description="FAD dependent oxidoreductase" evidence="9">
    <location>
        <begin position="7"/>
        <end position="404"/>
    </location>
</feature>
<comment type="catalytic activity">
    <reaction evidence="5">
        <text>(S)-2-hydroxyglutarate + A = 2-oxoglutarate + AH2</text>
        <dbReference type="Rhea" id="RHEA:21252"/>
        <dbReference type="ChEBI" id="CHEBI:13193"/>
        <dbReference type="ChEBI" id="CHEBI:16782"/>
        <dbReference type="ChEBI" id="CHEBI:16810"/>
        <dbReference type="ChEBI" id="CHEBI:17499"/>
        <dbReference type="EC" id="1.1.99.2"/>
    </reaction>
</comment>
<name>A0A8X6HV28_TRICU</name>
<evidence type="ECO:0000256" key="8">
    <source>
        <dbReference type="ARBA" id="ARBA00041137"/>
    </source>
</evidence>
<comment type="caution">
    <text evidence="10">The sequence shown here is derived from an EMBL/GenBank/DDBJ whole genome shotgun (WGS) entry which is preliminary data.</text>
</comment>
<dbReference type="Proteomes" id="UP000887116">
    <property type="component" value="Unassembled WGS sequence"/>
</dbReference>
<dbReference type="EC" id="1.1.99.2" evidence="7"/>
<proteinExistence type="inferred from homology"/>
<evidence type="ECO:0000256" key="4">
    <source>
        <dbReference type="ARBA" id="ARBA00023002"/>
    </source>
</evidence>
<comment type="similarity">
    <text evidence="6">Belongs to the L2HGDH family.</text>
</comment>
<dbReference type="AlphaFoldDB" id="A0A8X6HV28"/>
<reference evidence="10" key="1">
    <citation type="submission" date="2020-07" db="EMBL/GenBank/DDBJ databases">
        <title>Multicomponent nature underlies the extraordinary mechanical properties of spider dragline silk.</title>
        <authorList>
            <person name="Kono N."/>
            <person name="Nakamura H."/>
            <person name="Mori M."/>
            <person name="Yoshida Y."/>
            <person name="Ohtoshi R."/>
            <person name="Malay A.D."/>
            <person name="Moran D.A.P."/>
            <person name="Tomita M."/>
            <person name="Numata K."/>
            <person name="Arakawa K."/>
        </authorList>
    </citation>
    <scope>NUCLEOTIDE SEQUENCE</scope>
</reference>
<comment type="cofactor">
    <cofactor evidence="1">
        <name>FAD</name>
        <dbReference type="ChEBI" id="CHEBI:57692"/>
    </cofactor>
</comment>
<keyword evidence="4" id="KW-0560">Oxidoreductase</keyword>
<evidence type="ECO:0000256" key="3">
    <source>
        <dbReference type="ARBA" id="ARBA00022827"/>
    </source>
</evidence>
<evidence type="ECO:0000256" key="2">
    <source>
        <dbReference type="ARBA" id="ARBA00022630"/>
    </source>
</evidence>
<organism evidence="10 11">
    <name type="scientific">Trichonephila clavata</name>
    <name type="common">Joro spider</name>
    <name type="synonym">Nephila clavata</name>
    <dbReference type="NCBI Taxonomy" id="2740835"/>
    <lineage>
        <taxon>Eukaryota</taxon>
        <taxon>Metazoa</taxon>
        <taxon>Ecdysozoa</taxon>
        <taxon>Arthropoda</taxon>
        <taxon>Chelicerata</taxon>
        <taxon>Arachnida</taxon>
        <taxon>Araneae</taxon>
        <taxon>Araneomorphae</taxon>
        <taxon>Entelegynae</taxon>
        <taxon>Araneoidea</taxon>
        <taxon>Nephilidae</taxon>
        <taxon>Trichonephila</taxon>
    </lineage>
</organism>
<evidence type="ECO:0000313" key="11">
    <source>
        <dbReference type="Proteomes" id="UP000887116"/>
    </source>
</evidence>
<dbReference type="PANTHER" id="PTHR43104:SF2">
    <property type="entry name" value="L-2-HYDROXYGLUTARATE DEHYDROGENASE, MITOCHONDRIAL"/>
    <property type="match status" value="1"/>
</dbReference>